<sequence>MPKIIVTNTKDNGSGSLREALALAQSGDTIKFSSSIAGKTLTLRTGQLEISPGKNITIDGADAPGLKISGNKQSRIFYVNSNQDFNASLTLKNLDLINGYTNERGGAIEITHQGALTVDNVQFKNNVADNGGGAIYSAWETELIVNASTFDNNKAVAGNDERGAGAIAFVSPGEITVTNSEFTNNQGINGGAINSLQGKLTIENSTFLNNHTTAAFYDTGNKNPSLRGYGGAVYTDRASSGSDATSGTIQIIDSVFEGNKGRGEGGAAYLYTGTQDNVIIEGSLFENNEVLALPNGGNKGNGGAVVQLSNGLNKGLVVRDTTFANNTAANQGGGLWTYDAPTKIINSTFSGNQTTGDTSGSVGGGMTLYSPTEIIDSTIAYNNASWVGGGVSASKNADVSVKNTIFYENTADNGTNDWGIQQHTNKELTDKGGNVQYPPKATNNWNDYNATAKIRIIDAQLSPLQDNGGPVPTHLIGNPNITAGAFFEDSGSTGGGEITNNDPTLVSPIADQSVEAEDSFSLDITNNFTDADGDSLTYSATLEDGTALPDWLNFDSQTGTFSGTPDTGDETQLNILVTASDGQGGTQTDVFELDITPAPVVNNDPTLVSPIADQTVEAEDSFSLDITNNFTDADGDNLTYSATLAEGNALPDWLIFDSQTGTFSGTPDTGDETQLNILVTASDGQGGTQTDGFELDITPAPVVNNDPTLVSPIADQTVEVEDSFSLDITNNFTDADGDNLTYSATLAEGNALPDWLSFDSQTGTFSGTPDTGDETQLNILVTASDGQGGTQTDVFELDITPAPVVNNDPTLVSPIADQTVEVEDSFSLDITNNFTDVDGDNLTYSATLAEGNALPDWLSFDSQTGTFSGTPDTGDETQLNILVTASDGQGGTQTDGFELDITPAPVVNNDPTLVSPIADQTVEVEDSFSLDITNNFTDVDGDNLTYSATLAEGNALPDWLSFDSQTGTFSGTPDTGDETQLNILVAASDGQGGTQTDVFELDITPAPVVNNDPTLVSPIADQTVEVEDSFSLDITNNFTDVDGDNLTYSATLAEGNALPDWLSFDSQTGTFSGTPDTGDETQLNILVTASDGQGGTQTDGFELDITPAPVVNNDPTLVSPIANQTAKTKEVYSLDISNYFTDADGDTLTFSATGLPKGLNLNPETGVISGTPRNKAIGTNSITLTVNDGNGGEISDDFDLTVNRGTRNNGNAKPKLNFNNDLLFLKGNSPADKLLFTLTGNHSSFVSEVGIFEVDNAAGKINGIKPGETGYLQAALDEGNVLFSSLPNNFAGNNLTRILDVEQVFGEQNPNLGFYLVQNSTTDNVQAALDSGQTPSNVWFSLPSANANNTDYFEVLNGENNQFTLNWQNPMAEGNDTLTLMVESTNELPALGTQLQGERELIDLRGQSSPVDANFIEIKSHAGFDNSVGLYVIENEEGAVEDPMTGQLIYPEDEGYAQAALAQSVVSDVNRGMATFDTQLEGGSLLAPYIIANGTTEELLAENSNNQYQGYGEPIAYFAYLGANPDKVDHIRLLGDNTFGFEDLHGGGDQDFNDFTFQIDLTVA</sequence>
<feature type="domain" description="Dystroglycan-type cadherin-like" evidence="8">
    <location>
        <begin position="912"/>
        <end position="1010"/>
    </location>
</feature>
<dbReference type="GO" id="GO:0016011">
    <property type="term" value="C:dystroglycan complex"/>
    <property type="evidence" value="ECO:0007669"/>
    <property type="project" value="TreeGrafter"/>
</dbReference>
<dbReference type="SMART" id="SM00736">
    <property type="entry name" value="CADG"/>
    <property type="match status" value="7"/>
</dbReference>
<dbReference type="STRING" id="118168.MC7420_96"/>
<dbReference type="InterPro" id="IPR011050">
    <property type="entry name" value="Pectin_lyase_fold/virulence"/>
</dbReference>
<dbReference type="InterPro" id="IPR012334">
    <property type="entry name" value="Pectin_lyas_fold"/>
</dbReference>
<dbReference type="SUPFAM" id="SSF49313">
    <property type="entry name" value="Cadherin-like"/>
    <property type="match status" value="7"/>
</dbReference>
<dbReference type="InterPro" id="IPR003368">
    <property type="entry name" value="POMP_repeat"/>
</dbReference>
<evidence type="ECO:0000256" key="1">
    <source>
        <dbReference type="ARBA" id="ARBA00004196"/>
    </source>
</evidence>
<dbReference type="Pfam" id="PF05345">
    <property type="entry name" value="He_PIG"/>
    <property type="match status" value="7"/>
</dbReference>
<dbReference type="PANTHER" id="PTHR21559">
    <property type="entry name" value="DYSTROGLYCAN-RELATED"/>
    <property type="match status" value="1"/>
</dbReference>
<evidence type="ECO:0000256" key="3">
    <source>
        <dbReference type="ARBA" id="ARBA00004613"/>
    </source>
</evidence>
<dbReference type="Pfam" id="PF13448">
    <property type="entry name" value="DUF4114"/>
    <property type="match status" value="1"/>
</dbReference>
<dbReference type="GO" id="GO:0043236">
    <property type="term" value="F:laminin binding"/>
    <property type="evidence" value="ECO:0007669"/>
    <property type="project" value="TreeGrafter"/>
</dbReference>
<evidence type="ECO:0000256" key="2">
    <source>
        <dbReference type="ARBA" id="ARBA00004442"/>
    </source>
</evidence>
<dbReference type="NCBIfam" id="TIGR01376">
    <property type="entry name" value="POMP_repeat"/>
    <property type="match status" value="1"/>
</dbReference>
<feature type="domain" description="Dystroglycan-type cadherin-like" evidence="8">
    <location>
        <begin position="1116"/>
        <end position="1209"/>
    </location>
</feature>
<dbReference type="InterPro" id="IPR025193">
    <property type="entry name" value="DUF4114"/>
</dbReference>
<evidence type="ECO:0000256" key="6">
    <source>
        <dbReference type="ARBA" id="ARBA00023136"/>
    </source>
</evidence>
<dbReference type="HOGENOM" id="CLU_245764_0_0_3"/>
<keyword evidence="4" id="KW-0964">Secreted</keyword>
<gene>
    <name evidence="9" type="ORF">MC7420_96</name>
</gene>
<dbReference type="InterPro" id="IPR013783">
    <property type="entry name" value="Ig-like_fold"/>
</dbReference>
<proteinExistence type="predicted"/>
<evidence type="ECO:0000256" key="5">
    <source>
        <dbReference type="ARBA" id="ARBA00022729"/>
    </source>
</evidence>
<comment type="subcellular location">
    <subcellularLocation>
        <location evidence="1">Cell envelope</location>
    </subcellularLocation>
    <subcellularLocation>
        <location evidence="2">Cell outer membrane</location>
    </subcellularLocation>
    <subcellularLocation>
        <location evidence="3">Secreted</location>
    </subcellularLocation>
</comment>
<evidence type="ECO:0000313" key="9">
    <source>
        <dbReference type="EMBL" id="EDX71530.1"/>
    </source>
</evidence>
<dbReference type="PANTHER" id="PTHR21559:SF21">
    <property type="entry name" value="DYSTROGLYCAN 1"/>
    <property type="match status" value="1"/>
</dbReference>
<dbReference type="GO" id="GO:0005509">
    <property type="term" value="F:calcium ion binding"/>
    <property type="evidence" value="ECO:0007669"/>
    <property type="project" value="InterPro"/>
</dbReference>
<feature type="domain" description="Dystroglycan-type cadherin-like" evidence="8">
    <location>
        <begin position="504"/>
        <end position="602"/>
    </location>
</feature>
<dbReference type="EMBL" id="DS989872">
    <property type="protein sequence ID" value="EDX71530.1"/>
    <property type="molecule type" value="Genomic_DNA"/>
</dbReference>
<dbReference type="RefSeq" id="WP_006105691.1">
    <property type="nucleotide sequence ID" value="NZ_DS989872.1"/>
</dbReference>
<feature type="domain" description="Dystroglycan-type cadherin-like" evidence="8">
    <location>
        <begin position="708"/>
        <end position="806"/>
    </location>
</feature>
<dbReference type="eggNOG" id="COG2931">
    <property type="taxonomic scope" value="Bacteria"/>
</dbReference>
<dbReference type="InterPro" id="IPR006644">
    <property type="entry name" value="Cadg"/>
</dbReference>
<evidence type="ECO:0000256" key="7">
    <source>
        <dbReference type="ARBA" id="ARBA00023237"/>
    </source>
</evidence>
<dbReference type="InterPro" id="IPR006626">
    <property type="entry name" value="PbH1"/>
</dbReference>
<evidence type="ECO:0000256" key="4">
    <source>
        <dbReference type="ARBA" id="ARBA00022525"/>
    </source>
</evidence>
<keyword evidence="5" id="KW-0732">Signal</keyword>
<name>B4W2U7_9CYAN</name>
<protein>
    <submittedName>
        <fullName evidence="9">Putative Ig domain family</fullName>
    </submittedName>
</protein>
<dbReference type="GO" id="GO:0005576">
    <property type="term" value="C:extracellular region"/>
    <property type="evidence" value="ECO:0007669"/>
    <property type="project" value="UniProtKB-SubCell"/>
</dbReference>
<keyword evidence="10" id="KW-1185">Reference proteome</keyword>
<dbReference type="Gene3D" id="2.160.20.10">
    <property type="entry name" value="Single-stranded right-handed beta-helix, Pectin lyase-like"/>
    <property type="match status" value="1"/>
</dbReference>
<dbReference type="Proteomes" id="UP000003835">
    <property type="component" value="Unassembled WGS sequence"/>
</dbReference>
<feature type="domain" description="Dystroglycan-type cadherin-like" evidence="8">
    <location>
        <begin position="810"/>
        <end position="908"/>
    </location>
</feature>
<keyword evidence="7" id="KW-0998">Cell outer membrane</keyword>
<accession>B4W2U7</accession>
<dbReference type="InterPro" id="IPR015919">
    <property type="entry name" value="Cadherin-like_sf"/>
</dbReference>
<dbReference type="GO" id="GO:0009279">
    <property type="term" value="C:cell outer membrane"/>
    <property type="evidence" value="ECO:0007669"/>
    <property type="project" value="UniProtKB-SubCell"/>
</dbReference>
<feature type="domain" description="Dystroglycan-type cadherin-like" evidence="8">
    <location>
        <begin position="606"/>
        <end position="704"/>
    </location>
</feature>
<dbReference type="Gene3D" id="2.60.40.10">
    <property type="entry name" value="Immunoglobulins"/>
    <property type="match status" value="7"/>
</dbReference>
<dbReference type="eggNOG" id="COG0689">
    <property type="taxonomic scope" value="Bacteria"/>
</dbReference>
<reference evidence="9 10" key="1">
    <citation type="submission" date="2008-07" db="EMBL/GenBank/DDBJ databases">
        <authorList>
            <person name="Tandeau de Marsac N."/>
            <person name="Ferriera S."/>
            <person name="Johnson J."/>
            <person name="Kravitz S."/>
            <person name="Beeson K."/>
            <person name="Sutton G."/>
            <person name="Rogers Y.-H."/>
            <person name="Friedman R."/>
            <person name="Frazier M."/>
            <person name="Venter J.C."/>
        </authorList>
    </citation>
    <scope>NUCLEOTIDE SEQUENCE [LARGE SCALE GENOMIC DNA]</scope>
    <source>
        <strain evidence="9 10">PCC 7420</strain>
    </source>
</reference>
<dbReference type="SUPFAM" id="SSF51126">
    <property type="entry name" value="Pectin lyase-like"/>
    <property type="match status" value="2"/>
</dbReference>
<dbReference type="SMART" id="SM00710">
    <property type="entry name" value="PbH1"/>
    <property type="match status" value="6"/>
</dbReference>
<evidence type="ECO:0000259" key="8">
    <source>
        <dbReference type="SMART" id="SM00736"/>
    </source>
</evidence>
<keyword evidence="6" id="KW-0472">Membrane</keyword>
<evidence type="ECO:0000313" key="10">
    <source>
        <dbReference type="Proteomes" id="UP000003835"/>
    </source>
</evidence>
<organism evidence="9 10">
    <name type="scientific">Coleofasciculus chthonoplastes PCC 7420</name>
    <dbReference type="NCBI Taxonomy" id="118168"/>
    <lineage>
        <taxon>Bacteria</taxon>
        <taxon>Bacillati</taxon>
        <taxon>Cyanobacteriota</taxon>
        <taxon>Cyanophyceae</taxon>
        <taxon>Coleofasciculales</taxon>
        <taxon>Coleofasciculaceae</taxon>
        <taxon>Coleofasciculus</taxon>
    </lineage>
</organism>
<feature type="domain" description="Dystroglycan-type cadherin-like" evidence="8">
    <location>
        <begin position="1014"/>
        <end position="1112"/>
    </location>
</feature>